<gene>
    <name evidence="4" type="ORF">H6B30_05315</name>
</gene>
<dbReference type="PANTHER" id="PTHR47566">
    <property type="match status" value="1"/>
</dbReference>
<keyword evidence="5" id="KW-1185">Reference proteome</keyword>
<feature type="domain" description="Bacterial repeat" evidence="3">
    <location>
        <begin position="832"/>
        <end position="904"/>
    </location>
</feature>
<dbReference type="SMART" id="SM00369">
    <property type="entry name" value="LRR_TYP"/>
    <property type="match status" value="2"/>
</dbReference>
<dbReference type="InterPro" id="IPR044060">
    <property type="entry name" value="Bacterial_rp_domain"/>
</dbReference>
<evidence type="ECO:0000259" key="3">
    <source>
        <dbReference type="Pfam" id="PF18998"/>
    </source>
</evidence>
<dbReference type="Pfam" id="PF18998">
    <property type="entry name" value="Flg_new_2"/>
    <property type="match status" value="1"/>
</dbReference>
<dbReference type="EMBL" id="JACJJL010000006">
    <property type="protein sequence ID" value="MBM6661177.1"/>
    <property type="molecule type" value="Genomic_DNA"/>
</dbReference>
<evidence type="ECO:0000256" key="2">
    <source>
        <dbReference type="ARBA" id="ARBA00022737"/>
    </source>
</evidence>
<keyword evidence="1" id="KW-0433">Leucine-rich repeat</keyword>
<dbReference type="Gene3D" id="3.80.10.10">
    <property type="entry name" value="Ribonuclease Inhibitor"/>
    <property type="match status" value="2"/>
</dbReference>
<dbReference type="PANTHER" id="PTHR47566:SF1">
    <property type="entry name" value="PROTEIN NUD1"/>
    <property type="match status" value="1"/>
</dbReference>
<dbReference type="InterPro" id="IPR032675">
    <property type="entry name" value="LRR_dom_sf"/>
</dbReference>
<dbReference type="SUPFAM" id="SSF52058">
    <property type="entry name" value="L domain-like"/>
    <property type="match status" value="2"/>
</dbReference>
<dbReference type="RefSeq" id="WP_205108636.1">
    <property type="nucleotide sequence ID" value="NZ_JACJJL010000006.1"/>
</dbReference>
<dbReference type="PROSITE" id="PS51450">
    <property type="entry name" value="LRR"/>
    <property type="match status" value="1"/>
</dbReference>
<sequence>MLPAVGTMAQDSWVKIGTNMQYGESFTFSAEPCVGDTLLVDFGDGNQVKKGTKTYWGANANIQGKLLGDTVRIYGALKSLEVNEDAANSMAFYGQKTLKRLNASKNELTYEGTDLGGLDSLTHLDLSDNQISMLNLMAFEQLESFSINNNPTLSTVVFADNNVLSSIHMDNCDIVHFYEKSMPKLNYLSIQNGDMMDITIGDYNPKLNNLDLSGNTGIAEIDVSGCPELEELHMSYTMVESLNLVKNPRLRSLSVDHTRLTKLSLENNTALQNVNVSNTAIKKLDVSKIKMLRNITIDSTDIARLDLTGKIYLANVSAKNTKIEFLDMHDEIGYNGLKRLDLRNNARMTAQTLNFTFAAMPSHVGGSRWTNVFIEGIPGAETSNTALITEDTDNNYMVDVTGDNTASMAPVALTIATADNGSVALTQMGEDFQTWNTVTTTAKPGYPISVAATPAAGYKLGGIEVNGTLVEDTIFVVSAAATVKPVFVRASAPTITLEVLWGEPQQYFLAADEDDTQITIDWGDGQPVAYTIGKSATSIANEDGTSGETVTISGNVTYADFSSYPFVGNENGITGIDVSNNGSLRTLKTYMNEIGTLDVSNQPDLEFLDCSYCDLEELNVADCPKLTTLNAYGNYISSIDLSNQKDLVNIDLKGNMISEIHLGACDKVEKLSLQGNSFTAIDVTGMPLLKELNVALNQLTELNTSNNSQIEVLSANGNQLTKLDLNNNPKLRSLLLNGNKLAGLDLRNQKELSLIYVSDNGWDACTLNDFYYSLNEWKEVQSSYGTGNTLWVADDNATNNNDAEHSETTIATAKGWRVNSDGDGSGCNQAYVTILDTENGTVRLFTNDNNEVRSGDKVEKNSVLTLQATPDEGYELSAAKANGRSIADNKFTVIRATDVMVKFTVATSVSGVAGGNVTVESGNHELIFTAATETEAAIYTLDGSQVFCGNVAGKYAVSLPAGIYAVKIGTTTKKIMVK</sequence>
<accession>A0A938WLR6</accession>
<evidence type="ECO:0000313" key="4">
    <source>
        <dbReference type="EMBL" id="MBM6661177.1"/>
    </source>
</evidence>
<keyword evidence="2" id="KW-0677">Repeat</keyword>
<evidence type="ECO:0000313" key="5">
    <source>
        <dbReference type="Proteomes" id="UP000764045"/>
    </source>
</evidence>
<proteinExistence type="predicted"/>
<dbReference type="AlphaFoldDB" id="A0A938WLR6"/>
<dbReference type="Proteomes" id="UP000764045">
    <property type="component" value="Unassembled WGS sequence"/>
</dbReference>
<evidence type="ECO:0000256" key="1">
    <source>
        <dbReference type="ARBA" id="ARBA00022614"/>
    </source>
</evidence>
<dbReference type="InterPro" id="IPR052574">
    <property type="entry name" value="CDIRP"/>
</dbReference>
<organism evidence="4 5">
    <name type="scientific">Marseilla massiliensis</name>
    <dbReference type="NCBI Taxonomy" id="1841864"/>
    <lineage>
        <taxon>Bacteria</taxon>
        <taxon>Pseudomonadati</taxon>
        <taxon>Bacteroidota</taxon>
        <taxon>Bacteroidia</taxon>
        <taxon>Bacteroidales</taxon>
        <taxon>Prevotellaceae</taxon>
        <taxon>Marseilla</taxon>
    </lineage>
</organism>
<dbReference type="InterPro" id="IPR001611">
    <property type="entry name" value="Leu-rich_rpt"/>
</dbReference>
<reference evidence="4 5" key="1">
    <citation type="journal article" date="2021" name="Sci. Rep.">
        <title>The distribution of antibiotic resistance genes in chicken gut microbiota commensals.</title>
        <authorList>
            <person name="Juricova H."/>
            <person name="Matiasovicova J."/>
            <person name="Kubasova T."/>
            <person name="Cejkova D."/>
            <person name="Rychlik I."/>
        </authorList>
    </citation>
    <scope>NUCLEOTIDE SEQUENCE [LARGE SCALE GENOMIC DNA]</scope>
    <source>
        <strain evidence="4 5">An819</strain>
    </source>
</reference>
<comment type="caution">
    <text evidence="4">The sequence shown here is derived from an EMBL/GenBank/DDBJ whole genome shotgun (WGS) entry which is preliminary data.</text>
</comment>
<dbReference type="GO" id="GO:0035591">
    <property type="term" value="F:signaling adaptor activity"/>
    <property type="evidence" value="ECO:0007669"/>
    <property type="project" value="TreeGrafter"/>
</dbReference>
<dbReference type="InterPro" id="IPR003591">
    <property type="entry name" value="Leu-rich_rpt_typical-subtyp"/>
</dbReference>
<name>A0A938WLR6_9BACT</name>
<protein>
    <recommendedName>
        <fullName evidence="3">Bacterial repeat domain-containing protein</fullName>
    </recommendedName>
</protein>